<dbReference type="InterPro" id="IPR015077">
    <property type="entry name" value="DUF1858"/>
</dbReference>
<comment type="caution">
    <text evidence="2">The sequence shown here is derived from an EMBL/GenBank/DDBJ whole genome shotgun (WGS) entry which is preliminary data.</text>
</comment>
<dbReference type="EMBL" id="JXXE01000750">
    <property type="protein sequence ID" value="KIZ33365.1"/>
    <property type="molecule type" value="Genomic_DNA"/>
</dbReference>
<dbReference type="Proteomes" id="UP000032515">
    <property type="component" value="Unassembled WGS sequence"/>
</dbReference>
<dbReference type="Gene3D" id="1.10.3910.10">
    <property type="entry name" value="SP0561-like"/>
    <property type="match status" value="1"/>
</dbReference>
<dbReference type="SUPFAM" id="SSF140683">
    <property type="entry name" value="SP0561-like"/>
    <property type="match status" value="1"/>
</dbReference>
<reference evidence="2 3" key="1">
    <citation type="submission" date="2014-11" db="EMBL/GenBank/DDBJ databases">
        <title>Genomics and ecophysiology of heterotrophic nitrogen fixing bacteria isolated from estuarine surface water.</title>
        <authorList>
            <person name="Bentzon-Tilia M."/>
            <person name="Severin I."/>
            <person name="Hansen L.H."/>
            <person name="Riemann L."/>
        </authorList>
    </citation>
    <scope>NUCLEOTIDE SEQUENCE [LARGE SCALE GENOMIC DNA]</scope>
    <source>
        <strain evidence="2 3">BAL398</strain>
    </source>
</reference>
<evidence type="ECO:0000313" key="3">
    <source>
        <dbReference type="Proteomes" id="UP000032515"/>
    </source>
</evidence>
<dbReference type="InterPro" id="IPR038062">
    <property type="entry name" value="ScdA-like_N_sf"/>
</dbReference>
<protein>
    <submittedName>
        <fullName evidence="2">Hydrid cluster protein-associated redox disulfide domain protein</fullName>
    </submittedName>
</protein>
<dbReference type="InterPro" id="IPR023883">
    <property type="entry name" value="CHP03980_redox-disulphide"/>
</dbReference>
<organism evidence="2 3">
    <name type="scientific">Rhodopseudomonas palustris</name>
    <dbReference type="NCBI Taxonomy" id="1076"/>
    <lineage>
        <taxon>Bacteria</taxon>
        <taxon>Pseudomonadati</taxon>
        <taxon>Pseudomonadota</taxon>
        <taxon>Alphaproteobacteria</taxon>
        <taxon>Hyphomicrobiales</taxon>
        <taxon>Nitrobacteraceae</taxon>
        <taxon>Rhodopseudomonas</taxon>
    </lineage>
</organism>
<dbReference type="PANTHER" id="PTHR39341:SF1">
    <property type="entry name" value="DUF1858 DOMAIN-CONTAINING PROTEIN"/>
    <property type="match status" value="1"/>
</dbReference>
<accession>A0A0D7DYU0</accession>
<dbReference type="Pfam" id="PF08984">
    <property type="entry name" value="DUF1858"/>
    <property type="match status" value="1"/>
</dbReference>
<gene>
    <name evidence="2" type="ORF">OO17_28430</name>
</gene>
<evidence type="ECO:0000313" key="2">
    <source>
        <dbReference type="EMBL" id="KIZ33365.1"/>
    </source>
</evidence>
<dbReference type="PATRIC" id="fig|1076.23.peg.4013"/>
<proteinExistence type="predicted"/>
<dbReference type="NCBIfam" id="TIGR03980">
    <property type="entry name" value="prismane_assoc"/>
    <property type="match status" value="1"/>
</dbReference>
<dbReference type="RefSeq" id="WP_044418440.1">
    <property type="nucleotide sequence ID" value="NZ_JXXE01000750.1"/>
</dbReference>
<name>A0A0D7DYU0_RHOPL</name>
<sequence length="64" mass="7016">MPIHRAILVEDVMRRWPVTIRIFLNNKLGCVGCPIAGFHSVADCCREHGIDEGAFLAALRAAIA</sequence>
<feature type="domain" description="DUF1858" evidence="1">
    <location>
        <begin position="8"/>
        <end position="53"/>
    </location>
</feature>
<dbReference type="PANTHER" id="PTHR39341">
    <property type="entry name" value="BSL7085 PROTEIN"/>
    <property type="match status" value="1"/>
</dbReference>
<dbReference type="AlphaFoldDB" id="A0A0D7DYU0"/>
<dbReference type="OrthoDB" id="5397989at2"/>
<evidence type="ECO:0000259" key="1">
    <source>
        <dbReference type="Pfam" id="PF08984"/>
    </source>
</evidence>